<dbReference type="InterPro" id="IPR004027">
    <property type="entry name" value="SEC_C_motif"/>
</dbReference>
<evidence type="ECO:0000259" key="1">
    <source>
        <dbReference type="Pfam" id="PF17775"/>
    </source>
</evidence>
<dbReference type="PANTHER" id="PTHR33747">
    <property type="entry name" value="UPF0225 PROTEIN SCO1677"/>
    <property type="match status" value="1"/>
</dbReference>
<dbReference type="NCBIfam" id="NF002486">
    <property type="entry name" value="PRK01752.1"/>
    <property type="match status" value="1"/>
</dbReference>
<dbReference type="InterPro" id="IPR048469">
    <property type="entry name" value="YchJ-like_M"/>
</dbReference>
<dbReference type="Gene3D" id="3.10.450.50">
    <property type="match status" value="1"/>
</dbReference>
<accession>A0A330M560</accession>
<dbReference type="Pfam" id="PF02810">
    <property type="entry name" value="SEC-C"/>
    <property type="match status" value="1"/>
</dbReference>
<dbReference type="AlphaFoldDB" id="A0A330M560"/>
<feature type="domain" description="YchJ-like middle NTF2-like" evidence="1">
    <location>
        <begin position="38"/>
        <end position="133"/>
    </location>
</feature>
<name>A0A330M560_9GAMM</name>
<dbReference type="Proteomes" id="UP000250123">
    <property type="component" value="Chromosome SHEWBE"/>
</dbReference>
<dbReference type="SUPFAM" id="SSF103642">
    <property type="entry name" value="Sec-C motif"/>
    <property type="match status" value="1"/>
</dbReference>
<dbReference type="Pfam" id="PF17775">
    <property type="entry name" value="YchJ_M-like"/>
    <property type="match status" value="1"/>
</dbReference>
<dbReference type="SUPFAM" id="SSF54427">
    <property type="entry name" value="NTF2-like"/>
    <property type="match status" value="1"/>
</dbReference>
<dbReference type="InterPro" id="IPR032710">
    <property type="entry name" value="NTF2-like_dom_sf"/>
</dbReference>
<dbReference type="PANTHER" id="PTHR33747:SF1">
    <property type="entry name" value="ADENYLATE CYCLASE-ASSOCIATED CAP C-TERMINAL DOMAIN-CONTAINING PROTEIN"/>
    <property type="match status" value="1"/>
</dbReference>
<dbReference type="EMBL" id="LS483452">
    <property type="protein sequence ID" value="SQH76573.1"/>
    <property type="molecule type" value="Genomic_DNA"/>
</dbReference>
<sequence length="160" mass="18122">MSNKTNIACPCGINTQHSPLLYDTCCGPLHANALKAANPEQLMRSRYTAFVMKLYDYLIATHHPEYLHGLTANTLAQSPEIHWLTLEIISSSITDLQGQVEFQAWYKDETGIDAIHERSEFQCIEGDWLYTQGEQFDAIYPKRNQACLCGSGKKFKQCCL</sequence>
<evidence type="ECO:0000313" key="2">
    <source>
        <dbReference type="EMBL" id="SQH76573.1"/>
    </source>
</evidence>
<reference evidence="3" key="1">
    <citation type="submission" date="2018-06" db="EMBL/GenBank/DDBJ databases">
        <authorList>
            <person name="Cea G.-C."/>
            <person name="William W."/>
        </authorList>
    </citation>
    <scope>NUCLEOTIDE SEQUENCE [LARGE SCALE GENOMIC DNA]</scope>
    <source>
        <strain evidence="3">DB21MT-2</strain>
    </source>
</reference>
<evidence type="ECO:0000313" key="3">
    <source>
        <dbReference type="Proteomes" id="UP000250123"/>
    </source>
</evidence>
<dbReference type="RefSeq" id="WP_112352719.1">
    <property type="nucleotide sequence ID" value="NZ_LS483452.1"/>
</dbReference>
<organism evidence="2 3">
    <name type="scientific">Shewanella benthica</name>
    <dbReference type="NCBI Taxonomy" id="43661"/>
    <lineage>
        <taxon>Bacteria</taxon>
        <taxon>Pseudomonadati</taxon>
        <taxon>Pseudomonadota</taxon>
        <taxon>Gammaproteobacteria</taxon>
        <taxon>Alteromonadales</taxon>
        <taxon>Shewanellaceae</taxon>
        <taxon>Shewanella</taxon>
    </lineage>
</organism>
<dbReference type="KEGG" id="sbk:SHEWBE_2610"/>
<proteinExistence type="predicted"/>
<protein>
    <recommendedName>
        <fullName evidence="1">YchJ-like middle NTF2-like domain-containing protein</fullName>
    </recommendedName>
</protein>
<dbReference type="OrthoDB" id="21421at2"/>
<gene>
    <name evidence="2" type="ORF">SHEWBE_2610</name>
</gene>